<dbReference type="GO" id="GO:0004040">
    <property type="term" value="F:amidase activity"/>
    <property type="evidence" value="ECO:0007669"/>
    <property type="project" value="UniProtKB-EC"/>
</dbReference>
<dbReference type="Proteomes" id="UP000642910">
    <property type="component" value="Unassembled WGS sequence"/>
</dbReference>
<protein>
    <submittedName>
        <fullName evidence="2">Amidase</fullName>
        <ecNumber evidence="2">3.5.1.4</ecNumber>
    </submittedName>
</protein>
<dbReference type="PANTHER" id="PTHR42678:SF34">
    <property type="entry name" value="OS04G0183300 PROTEIN"/>
    <property type="match status" value="1"/>
</dbReference>
<reference evidence="2 3" key="1">
    <citation type="submission" date="2020-11" db="EMBL/GenBank/DDBJ databases">
        <title>Genomic insight of Alicyclobacillus mali FL 18 reveals a new arsenic-resistant strain, with potential in environmental biotechnology.</title>
        <authorList>
            <person name="Fiorentino G."/>
            <person name="Gallo G."/>
            <person name="Aulitto M."/>
        </authorList>
    </citation>
    <scope>NUCLEOTIDE SEQUENCE [LARGE SCALE GENOMIC DNA]</scope>
    <source>
        <strain evidence="2 3">FL 18</strain>
    </source>
</reference>
<dbReference type="NCBIfam" id="NF005300">
    <property type="entry name" value="PRK06828.1"/>
    <property type="match status" value="1"/>
</dbReference>
<dbReference type="EC" id="3.5.1.4" evidence="2"/>
<keyword evidence="2" id="KW-0378">Hydrolase</keyword>
<dbReference type="Gene3D" id="3.90.1300.10">
    <property type="entry name" value="Amidase signature (AS) domain"/>
    <property type="match status" value="1"/>
</dbReference>
<gene>
    <name evidence="2" type="ORF">IW967_07630</name>
</gene>
<evidence type="ECO:0000313" key="3">
    <source>
        <dbReference type="Proteomes" id="UP000642910"/>
    </source>
</evidence>
<dbReference type="Pfam" id="PF01425">
    <property type="entry name" value="Amidase"/>
    <property type="match status" value="1"/>
</dbReference>
<evidence type="ECO:0000259" key="1">
    <source>
        <dbReference type="Pfam" id="PF01425"/>
    </source>
</evidence>
<dbReference type="SUPFAM" id="SSF75304">
    <property type="entry name" value="Amidase signature (AS) enzymes"/>
    <property type="match status" value="1"/>
</dbReference>
<dbReference type="InterPro" id="IPR036928">
    <property type="entry name" value="AS_sf"/>
</dbReference>
<evidence type="ECO:0000313" key="2">
    <source>
        <dbReference type="EMBL" id="MBF8377736.1"/>
    </source>
</evidence>
<feature type="domain" description="Amidase" evidence="1">
    <location>
        <begin position="50"/>
        <end position="327"/>
    </location>
</feature>
<proteinExistence type="predicted"/>
<dbReference type="InterPro" id="IPR023631">
    <property type="entry name" value="Amidase_dom"/>
</dbReference>
<organism evidence="2 3">
    <name type="scientific">Alicyclobacillus mali</name>
    <name type="common">ex Roth et al. 2021</name>
    <dbReference type="NCBI Taxonomy" id="1123961"/>
    <lineage>
        <taxon>Bacteria</taxon>
        <taxon>Bacillati</taxon>
        <taxon>Bacillota</taxon>
        <taxon>Bacilli</taxon>
        <taxon>Bacillales</taxon>
        <taxon>Alicyclobacillaceae</taxon>
        <taxon>Alicyclobacillus</taxon>
    </lineage>
</organism>
<accession>A0ABS0F350</accession>
<comment type="caution">
    <text evidence="2">The sequence shown here is derived from an EMBL/GenBank/DDBJ whole genome shotgun (WGS) entry which is preliminary data.</text>
</comment>
<dbReference type="PANTHER" id="PTHR42678">
    <property type="entry name" value="AMIDASE"/>
    <property type="match status" value="1"/>
</dbReference>
<name>A0ABS0F350_9BACL</name>
<sequence length="480" mass="51546">MGDGWMDAMTGTLVEWAMAIRQGDVSSFDAVARHLEQMAAHNVDGMGIRAVIEVNPEALLEAEARDRERRTGFLRGPLHGVPILVKDNLDTADAMQTTAGSVALEGHRAKEDAEVVRRLRAAGAVIIGKANLTEWANFLSDHMPNGYSSRGGQTLNPYGPGKFDVGGSSSGSGAGVAAGFAPAAIGTETSGSILSPSSANSLVGLKPTLGMVSRRGIIPIAMSQDTAGPMARTVADAALLMSVIAGPDPRDVATQGVRWPAREAWLHLRRGALQGARIGVPQAYLEDVPEDERSVFHEALSELRELGADVIECDLAKDSFDYDVLVAEFPPALDGYLATVEPWLPVHSLADVMAFNACHADRALRYGQAIFERARAQSHLHLADGAYIRARLRDLRESRQEGIDRVLAEYRLDALAFVNYYGCSIAAKAGYPSITVPAGYTQEGKPVGLTLTSTAYSDVRLCQLAYDYEQATHHRRPPAM</sequence>
<dbReference type="EMBL" id="JADPKZ010000038">
    <property type="protein sequence ID" value="MBF8377736.1"/>
    <property type="molecule type" value="Genomic_DNA"/>
</dbReference>
<keyword evidence="3" id="KW-1185">Reference proteome</keyword>